<dbReference type="EMBL" id="FRBD01000022">
    <property type="protein sequence ID" value="SHL09074.1"/>
    <property type="molecule type" value="Genomic_DNA"/>
</dbReference>
<evidence type="ECO:0000313" key="9">
    <source>
        <dbReference type="Proteomes" id="UP000184130"/>
    </source>
</evidence>
<dbReference type="GO" id="GO:0004564">
    <property type="term" value="F:beta-fructofuranosidase activity"/>
    <property type="evidence" value="ECO:0007669"/>
    <property type="project" value="UniProtKB-EC"/>
</dbReference>
<evidence type="ECO:0000256" key="3">
    <source>
        <dbReference type="ARBA" id="ARBA00022801"/>
    </source>
</evidence>
<evidence type="ECO:0000256" key="5">
    <source>
        <dbReference type="SAM" id="SignalP"/>
    </source>
</evidence>
<comment type="similarity">
    <text evidence="1">Belongs to the glycosyl hydrolase 32 family.</text>
</comment>
<proteinExistence type="inferred from homology"/>
<dbReference type="InterPro" id="IPR051214">
    <property type="entry name" value="GH32_Enzymes"/>
</dbReference>
<dbReference type="InterPro" id="IPR013148">
    <property type="entry name" value="Glyco_hydro_32_N"/>
</dbReference>
<dbReference type="PANTHER" id="PTHR43101">
    <property type="entry name" value="BETA-FRUCTOSIDASE"/>
    <property type="match status" value="1"/>
</dbReference>
<dbReference type="InterPro" id="IPR013320">
    <property type="entry name" value="ConA-like_dom_sf"/>
</dbReference>
<dbReference type="Gene3D" id="2.60.120.560">
    <property type="entry name" value="Exo-inulinase, domain 1"/>
    <property type="match status" value="1"/>
</dbReference>
<gene>
    <name evidence="8" type="ORF">SAMN05216463_1229</name>
</gene>
<evidence type="ECO:0000313" key="8">
    <source>
        <dbReference type="EMBL" id="SHL09074.1"/>
    </source>
</evidence>
<name>A0A1M6XT00_XYLRU</name>
<evidence type="ECO:0000259" key="6">
    <source>
        <dbReference type="Pfam" id="PF00251"/>
    </source>
</evidence>
<dbReference type="CDD" id="cd08995">
    <property type="entry name" value="GH32_EcAec43-like"/>
    <property type="match status" value="1"/>
</dbReference>
<evidence type="ECO:0000259" key="7">
    <source>
        <dbReference type="Pfam" id="PF16346"/>
    </source>
</evidence>
<evidence type="ECO:0000256" key="2">
    <source>
        <dbReference type="ARBA" id="ARBA00012758"/>
    </source>
</evidence>
<keyword evidence="5" id="KW-0732">Signal</keyword>
<dbReference type="OrthoDB" id="9759709at2"/>
<dbReference type="SMART" id="SM00640">
    <property type="entry name" value="Glyco_32"/>
    <property type="match status" value="1"/>
</dbReference>
<dbReference type="Gene3D" id="2.115.10.20">
    <property type="entry name" value="Glycosyl hydrolase domain, family 43"/>
    <property type="match status" value="1"/>
</dbReference>
<dbReference type="EC" id="3.2.1.26" evidence="2"/>
<dbReference type="InterPro" id="IPR032507">
    <property type="entry name" value="BT1760-like_C"/>
</dbReference>
<feature type="domain" description="BT1760-like C-terminal" evidence="7">
    <location>
        <begin position="359"/>
        <end position="531"/>
    </location>
</feature>
<protein>
    <recommendedName>
        <fullName evidence="2">beta-fructofuranosidase</fullName>
        <ecNumber evidence="2">3.2.1.26</ecNumber>
    </recommendedName>
</protein>
<dbReference type="Pfam" id="PF16346">
    <property type="entry name" value="GH32_BT1760-like_C"/>
    <property type="match status" value="1"/>
</dbReference>
<dbReference type="PANTHER" id="PTHR43101:SF1">
    <property type="entry name" value="BETA-FRUCTOSIDASE"/>
    <property type="match status" value="1"/>
</dbReference>
<dbReference type="Proteomes" id="UP000184130">
    <property type="component" value="Unassembled WGS sequence"/>
</dbReference>
<reference evidence="8 9" key="1">
    <citation type="submission" date="2016-11" db="EMBL/GenBank/DDBJ databases">
        <authorList>
            <person name="Jaros S."/>
            <person name="Januszkiewicz K."/>
            <person name="Wedrychowicz H."/>
        </authorList>
    </citation>
    <scope>NUCLEOTIDE SEQUENCE [LARGE SCALE GENOMIC DNA]</scope>
    <source>
        <strain evidence="8 9">KHT3</strain>
    </source>
</reference>
<evidence type="ECO:0000256" key="1">
    <source>
        <dbReference type="ARBA" id="ARBA00009902"/>
    </source>
</evidence>
<dbReference type="Pfam" id="PF00251">
    <property type="entry name" value="Glyco_hydro_32N"/>
    <property type="match status" value="1"/>
</dbReference>
<feature type="domain" description="Glycosyl hydrolase family 32 N-terminal" evidence="6">
    <location>
        <begin position="70"/>
        <end position="349"/>
    </location>
</feature>
<dbReference type="PROSITE" id="PS51257">
    <property type="entry name" value="PROKAR_LIPOPROTEIN"/>
    <property type="match status" value="1"/>
</dbReference>
<dbReference type="RefSeq" id="WP_073210513.1">
    <property type="nucleotide sequence ID" value="NZ_FRBD01000022.1"/>
</dbReference>
<keyword evidence="4" id="KW-0326">Glycosidase</keyword>
<dbReference type="SUPFAM" id="SSF75005">
    <property type="entry name" value="Arabinanase/levansucrase/invertase"/>
    <property type="match status" value="1"/>
</dbReference>
<feature type="chain" id="PRO_5013065189" description="beta-fructofuranosidase" evidence="5">
    <location>
        <begin position="21"/>
        <end position="534"/>
    </location>
</feature>
<dbReference type="InterPro" id="IPR001362">
    <property type="entry name" value="Glyco_hydro_32"/>
</dbReference>
<accession>A0A1M6XT00</accession>
<sequence length="534" mass="59884">MKTMIYSVFALMLSASVLTACSDEKFSGDPAKDWNGTATFFASTDAAGFGTFYTPAVGRVGDPMPFYDQKSGDFKVLYLQEFINNMTYRFHPIWAVSTKDGANYESLGELLAYGANDYQQDAALGTGCAYEKDGTYYIYYTGHNGNCKNREVVMRATSTDFKTWAKDELWTLNGPDFGYSGNDFRDPQIFVADDNLYHMVISTYPNGGGDPCFAEFKSSDLKNWEHVGRIRMIWDRMLECPDIFKMGNYWYIVFSESYRANWSRKVKYMVASTYEDLKSCLNDGPKWAPDGHEGVLDSRSLYAAKTASNGTDRYIWGWCPFRSGSDIHEKNTNVGAGDGNEPNWSGALVCHKIIQHSDGTLTLGAVPAMATKYNQTVDLKVMESNGYNNGTLSGDGAYVLYNRLGTANHISFTVKTSNNLDKFGVSFVRGTDSKKYYTMVVNPEGEDGRGRKVNFEQEGEEGKGFIDAADGYWFERPADNTYNIDIYTDNSVIVMYINDTVCYTQRIYGIQKNCWSINNYGGSITVSDVKVTQQ</sequence>
<dbReference type="SUPFAM" id="SSF49899">
    <property type="entry name" value="Concanavalin A-like lectins/glucanases"/>
    <property type="match status" value="1"/>
</dbReference>
<keyword evidence="3" id="KW-0378">Hydrolase</keyword>
<feature type="signal peptide" evidence="5">
    <location>
        <begin position="1"/>
        <end position="20"/>
    </location>
</feature>
<dbReference type="GO" id="GO:0005975">
    <property type="term" value="P:carbohydrate metabolic process"/>
    <property type="evidence" value="ECO:0007669"/>
    <property type="project" value="InterPro"/>
</dbReference>
<organism evidence="8 9">
    <name type="scientific">Xylanibacter ruminicola</name>
    <name type="common">Prevotella ruminicola</name>
    <dbReference type="NCBI Taxonomy" id="839"/>
    <lineage>
        <taxon>Bacteria</taxon>
        <taxon>Pseudomonadati</taxon>
        <taxon>Bacteroidota</taxon>
        <taxon>Bacteroidia</taxon>
        <taxon>Bacteroidales</taxon>
        <taxon>Prevotellaceae</taxon>
        <taxon>Xylanibacter</taxon>
    </lineage>
</organism>
<dbReference type="AlphaFoldDB" id="A0A1M6XT00"/>
<evidence type="ECO:0000256" key="4">
    <source>
        <dbReference type="ARBA" id="ARBA00023295"/>
    </source>
</evidence>
<dbReference type="InterPro" id="IPR023296">
    <property type="entry name" value="Glyco_hydro_beta-prop_sf"/>
</dbReference>